<sequence length="363" mass="39667">MVDTKDPMTPTMAWIRSDLMEDPRVHKRGALGMRAGRRGGTGEETGHHQPPPPQNSLTRLSLSSYEIWTSWSSYSWTKVTYSSHLGPILSSLGIDVYCVDLLGWGYTQLDPSVLSYSARAKVEALRGLWEVVGGNGEVVVGGASLGGAAVIEYAADVLRRGDDNDYGIGGDFVRGTVLIDAQGFVDGIGPMSYLPAPIARLGIRVLKSEPLRSSANRMSYYDVESYATEDALRVGRLHTLREGWEDGMLSFMRSGGFRPREKVPTIGVPTLVLWGRQDGILDGEEYANMFVNGMPDATLRWIEECGHVPHLEQPETTARHIADFLMSEGARPSRRGGSTSSASRKRASATGGNILEGIFRFLN</sequence>
<dbReference type="InterPro" id="IPR000073">
    <property type="entry name" value="AB_hydrolase_1"/>
</dbReference>
<dbReference type="InterPro" id="IPR000639">
    <property type="entry name" value="Epox_hydrolase-like"/>
</dbReference>
<keyword evidence="4" id="KW-1185">Reference proteome</keyword>
<dbReference type="Gene3D" id="3.40.50.1820">
    <property type="entry name" value="alpha/beta hydrolase"/>
    <property type="match status" value="1"/>
</dbReference>
<gene>
    <name evidence="3" type="ORF">ACHAW5_010510</name>
</gene>
<evidence type="ECO:0000313" key="4">
    <source>
        <dbReference type="Proteomes" id="UP001530315"/>
    </source>
</evidence>
<dbReference type="Proteomes" id="UP001530315">
    <property type="component" value="Unassembled WGS sequence"/>
</dbReference>
<evidence type="ECO:0000313" key="3">
    <source>
        <dbReference type="EMBL" id="KAL3804782.1"/>
    </source>
</evidence>
<dbReference type="PRINTS" id="PR00412">
    <property type="entry name" value="EPOXHYDRLASE"/>
</dbReference>
<dbReference type="PANTHER" id="PTHR43689:SF8">
    <property type="entry name" value="ALPHA_BETA-HYDROLASES SUPERFAMILY PROTEIN"/>
    <property type="match status" value="1"/>
</dbReference>
<evidence type="ECO:0000259" key="2">
    <source>
        <dbReference type="Pfam" id="PF12697"/>
    </source>
</evidence>
<dbReference type="AlphaFoldDB" id="A0ABD3QWW3"/>
<protein>
    <recommendedName>
        <fullName evidence="2">AB hydrolase-1 domain-containing protein</fullName>
    </recommendedName>
</protein>
<dbReference type="EMBL" id="JALLAZ020000066">
    <property type="protein sequence ID" value="KAL3804782.1"/>
    <property type="molecule type" value="Genomic_DNA"/>
</dbReference>
<feature type="domain" description="AB hydrolase-1" evidence="2">
    <location>
        <begin position="72"/>
        <end position="319"/>
    </location>
</feature>
<comment type="caution">
    <text evidence="3">The sequence shown here is derived from an EMBL/GenBank/DDBJ whole genome shotgun (WGS) entry which is preliminary data.</text>
</comment>
<name>A0ABD3QWW3_9STRA</name>
<accession>A0ABD3QWW3</accession>
<feature type="compositionally biased region" description="Low complexity" evidence="1">
    <location>
        <begin position="335"/>
        <end position="348"/>
    </location>
</feature>
<feature type="region of interest" description="Disordered" evidence="1">
    <location>
        <begin position="29"/>
        <end position="56"/>
    </location>
</feature>
<dbReference type="PRINTS" id="PR00111">
    <property type="entry name" value="ABHYDROLASE"/>
</dbReference>
<organism evidence="3 4">
    <name type="scientific">Stephanodiscus triporus</name>
    <dbReference type="NCBI Taxonomy" id="2934178"/>
    <lineage>
        <taxon>Eukaryota</taxon>
        <taxon>Sar</taxon>
        <taxon>Stramenopiles</taxon>
        <taxon>Ochrophyta</taxon>
        <taxon>Bacillariophyta</taxon>
        <taxon>Coscinodiscophyceae</taxon>
        <taxon>Thalassiosirophycidae</taxon>
        <taxon>Stephanodiscales</taxon>
        <taxon>Stephanodiscaceae</taxon>
        <taxon>Stephanodiscus</taxon>
    </lineage>
</organism>
<proteinExistence type="predicted"/>
<reference evidence="3 4" key="1">
    <citation type="submission" date="2024-10" db="EMBL/GenBank/DDBJ databases">
        <title>Updated reference genomes for cyclostephanoid diatoms.</title>
        <authorList>
            <person name="Roberts W.R."/>
            <person name="Alverson A.J."/>
        </authorList>
    </citation>
    <scope>NUCLEOTIDE SEQUENCE [LARGE SCALE GENOMIC DNA]</scope>
    <source>
        <strain evidence="3 4">AJA276-08</strain>
    </source>
</reference>
<dbReference type="SUPFAM" id="SSF53474">
    <property type="entry name" value="alpha/beta-Hydrolases"/>
    <property type="match status" value="1"/>
</dbReference>
<dbReference type="Pfam" id="PF12697">
    <property type="entry name" value="Abhydrolase_6"/>
    <property type="match status" value="1"/>
</dbReference>
<dbReference type="PANTHER" id="PTHR43689">
    <property type="entry name" value="HYDROLASE"/>
    <property type="match status" value="1"/>
</dbReference>
<evidence type="ECO:0000256" key="1">
    <source>
        <dbReference type="SAM" id="MobiDB-lite"/>
    </source>
</evidence>
<feature type="region of interest" description="Disordered" evidence="1">
    <location>
        <begin position="327"/>
        <end position="348"/>
    </location>
</feature>
<dbReference type="InterPro" id="IPR029058">
    <property type="entry name" value="AB_hydrolase_fold"/>
</dbReference>